<evidence type="ECO:0000256" key="1">
    <source>
        <dbReference type="SAM" id="SignalP"/>
    </source>
</evidence>
<name>A0A0C2WSR7_SERVB</name>
<organism evidence="2 3">
    <name type="scientific">Serendipita vermifera MAFF 305830</name>
    <dbReference type="NCBI Taxonomy" id="933852"/>
    <lineage>
        <taxon>Eukaryota</taxon>
        <taxon>Fungi</taxon>
        <taxon>Dikarya</taxon>
        <taxon>Basidiomycota</taxon>
        <taxon>Agaricomycotina</taxon>
        <taxon>Agaricomycetes</taxon>
        <taxon>Sebacinales</taxon>
        <taxon>Serendipitaceae</taxon>
        <taxon>Serendipita</taxon>
    </lineage>
</organism>
<feature type="chain" id="PRO_5005425472" evidence="1">
    <location>
        <begin position="19"/>
        <end position="81"/>
    </location>
</feature>
<dbReference type="AlphaFoldDB" id="A0A0C2WSR7"/>
<reference evidence="3" key="2">
    <citation type="submission" date="2015-01" db="EMBL/GenBank/DDBJ databases">
        <title>Evolutionary Origins and Diversification of the Mycorrhizal Mutualists.</title>
        <authorList>
            <consortium name="DOE Joint Genome Institute"/>
            <consortium name="Mycorrhizal Genomics Consortium"/>
            <person name="Kohler A."/>
            <person name="Kuo A."/>
            <person name="Nagy L.G."/>
            <person name="Floudas D."/>
            <person name="Copeland A."/>
            <person name="Barry K.W."/>
            <person name="Cichocki N."/>
            <person name="Veneault-Fourrey C."/>
            <person name="LaButti K."/>
            <person name="Lindquist E.A."/>
            <person name="Lipzen A."/>
            <person name="Lundell T."/>
            <person name="Morin E."/>
            <person name="Murat C."/>
            <person name="Riley R."/>
            <person name="Ohm R."/>
            <person name="Sun H."/>
            <person name="Tunlid A."/>
            <person name="Henrissat B."/>
            <person name="Grigoriev I.V."/>
            <person name="Hibbett D.S."/>
            <person name="Martin F."/>
        </authorList>
    </citation>
    <scope>NUCLEOTIDE SEQUENCE [LARGE SCALE GENOMIC DNA]</scope>
    <source>
        <strain evidence="3">MAFF 305830</strain>
    </source>
</reference>
<gene>
    <name evidence="2" type="ORF">M408DRAFT_328867</name>
</gene>
<evidence type="ECO:0000313" key="3">
    <source>
        <dbReference type="Proteomes" id="UP000054097"/>
    </source>
</evidence>
<keyword evidence="1" id="KW-0732">Signal</keyword>
<protein>
    <submittedName>
        <fullName evidence="2">Uncharacterized protein</fullName>
    </submittedName>
</protein>
<reference evidence="2 3" key="1">
    <citation type="submission" date="2014-04" db="EMBL/GenBank/DDBJ databases">
        <authorList>
            <consortium name="DOE Joint Genome Institute"/>
            <person name="Kuo A."/>
            <person name="Zuccaro A."/>
            <person name="Kohler A."/>
            <person name="Nagy L.G."/>
            <person name="Floudas D."/>
            <person name="Copeland A."/>
            <person name="Barry K.W."/>
            <person name="Cichocki N."/>
            <person name="Veneault-Fourrey C."/>
            <person name="LaButti K."/>
            <person name="Lindquist E.A."/>
            <person name="Lipzen A."/>
            <person name="Lundell T."/>
            <person name="Morin E."/>
            <person name="Murat C."/>
            <person name="Sun H."/>
            <person name="Tunlid A."/>
            <person name="Henrissat B."/>
            <person name="Grigoriev I.V."/>
            <person name="Hibbett D.S."/>
            <person name="Martin F."/>
            <person name="Nordberg H.P."/>
            <person name="Cantor M.N."/>
            <person name="Hua S.X."/>
        </authorList>
    </citation>
    <scope>NUCLEOTIDE SEQUENCE [LARGE SCALE GENOMIC DNA]</scope>
    <source>
        <strain evidence="2 3">MAFF 305830</strain>
    </source>
</reference>
<proteinExistence type="predicted"/>
<dbReference type="EMBL" id="KN824289">
    <property type="protein sequence ID" value="KIM29163.1"/>
    <property type="molecule type" value="Genomic_DNA"/>
</dbReference>
<sequence>MITPHLSSWLSLRSLSLGLSWKPEPDDWESPHIYKEDLRQLHHFDLRLFEGSDRGGTTGAERIVHVVTENFPLRAVQEECQ</sequence>
<feature type="signal peptide" evidence="1">
    <location>
        <begin position="1"/>
        <end position="18"/>
    </location>
</feature>
<evidence type="ECO:0000313" key="2">
    <source>
        <dbReference type="EMBL" id="KIM29163.1"/>
    </source>
</evidence>
<dbReference type="HOGENOM" id="CLU_2575336_0_0_1"/>
<dbReference type="Proteomes" id="UP000054097">
    <property type="component" value="Unassembled WGS sequence"/>
</dbReference>
<keyword evidence="3" id="KW-1185">Reference proteome</keyword>
<accession>A0A0C2WSR7</accession>